<organism evidence="1">
    <name type="scientific">Enterobacter cloacae</name>
    <dbReference type="NCBI Taxonomy" id="550"/>
    <lineage>
        <taxon>Bacteria</taxon>
        <taxon>Pseudomonadati</taxon>
        <taxon>Pseudomonadota</taxon>
        <taxon>Gammaproteobacteria</taxon>
        <taxon>Enterobacterales</taxon>
        <taxon>Enterobacteriaceae</taxon>
        <taxon>Enterobacter</taxon>
        <taxon>Enterobacter cloacae complex</taxon>
    </lineage>
</organism>
<evidence type="ECO:0000313" key="1">
    <source>
        <dbReference type="EMBL" id="ARD69040.1"/>
    </source>
</evidence>
<name>A0A1V0M2K4_ENTCL</name>
<protein>
    <submittedName>
        <fullName evidence="1">Uncharacterized protein</fullName>
    </submittedName>
</protein>
<sequence length="40" mass="4292">MSSPSFSTVFRYLLPGVIFQRSACAPSITSQSSALTLSRP</sequence>
<dbReference type="AlphaFoldDB" id="A0A1V0M2K4"/>
<dbReference type="EMBL" id="KY270852">
    <property type="protein sequence ID" value="ARD69040.1"/>
    <property type="molecule type" value="Genomic_DNA"/>
</dbReference>
<reference evidence="1" key="1">
    <citation type="journal article" date="2017" name="Int. J. Antimicrob. Agents">
        <title>Sequencing and comparative genomics analysis of the IncHI2 plasmids pT5282-mphA and p112298-catA and the IncHI5 plasmid pYNKP001-dfrA.</title>
        <authorList>
            <person name="Liang Q."/>
            <person name="Yin Z."/>
            <person name="Zhao Y."/>
            <person name="Liang L."/>
            <person name="Feng J."/>
            <person name="Zhan Z."/>
            <person name="Wang H."/>
            <person name="Song Y."/>
            <person name="Tong Y."/>
            <person name="Wu W."/>
            <person name="Chen W."/>
            <person name="Wang J."/>
            <person name="Jiang L."/>
            <person name="Zhou D."/>
        </authorList>
    </citation>
    <scope>NUCLEOTIDE SEQUENCE</scope>
    <source>
        <strain evidence="1">T5282</strain>
        <plasmid evidence="1">pT5282-mphA</plasmid>
    </source>
</reference>
<keyword evidence="1" id="KW-0614">Plasmid</keyword>
<geneLocation type="plasmid" evidence="1">
    <name>pT5282-mphA</name>
</geneLocation>
<accession>A0A1V0M2K4</accession>
<gene>
    <name evidence="1" type="primary">gcu55</name>
</gene>
<proteinExistence type="predicted"/>